<reference evidence="2 5" key="2">
    <citation type="journal article" date="2019" name="Emerg. Microbes Infect.">
        <title>Comprehensive subspecies identification of 175 nontuberculous mycobacteria species based on 7547 genomic profiles.</title>
        <authorList>
            <person name="Matsumoto Y."/>
            <person name="Kinjo T."/>
            <person name="Motooka D."/>
            <person name="Nabeya D."/>
            <person name="Jung N."/>
            <person name="Uechi K."/>
            <person name="Horii T."/>
            <person name="Iida T."/>
            <person name="Fujita J."/>
            <person name="Nakamura S."/>
        </authorList>
    </citation>
    <scope>NUCLEOTIDE SEQUENCE [LARGE SCALE GENOMIC DNA]</scope>
    <source>
        <strain evidence="2 5">JCM 6377</strain>
    </source>
</reference>
<dbReference type="Gene3D" id="2.30.110.10">
    <property type="entry name" value="Electron Transport, Fmn-binding Protein, Chain A"/>
    <property type="match status" value="1"/>
</dbReference>
<evidence type="ECO:0000313" key="3">
    <source>
        <dbReference type="EMBL" id="PEG37465.1"/>
    </source>
</evidence>
<comment type="caution">
    <text evidence="3">The sequence shown here is derived from an EMBL/GenBank/DDBJ whole genome shotgun (WGS) entry which is preliminary data.</text>
</comment>
<name>A0A2A7N0B3_MYCAG</name>
<feature type="domain" description="Pyridoxamine 5'-phosphate oxidase N-terminal" evidence="1">
    <location>
        <begin position="29"/>
        <end position="127"/>
    </location>
</feature>
<dbReference type="Pfam" id="PF01243">
    <property type="entry name" value="PNPOx_N"/>
    <property type="match status" value="1"/>
</dbReference>
<dbReference type="RefSeq" id="WP_097941030.1">
    <property type="nucleotide sequence ID" value="NZ_BLKS01000001.1"/>
</dbReference>
<reference evidence="2" key="3">
    <citation type="submission" date="2020-02" db="EMBL/GenBank/DDBJ databases">
        <authorList>
            <person name="Matsumoto Y."/>
            <person name="Motooka D."/>
            <person name="Nakamura S."/>
        </authorList>
    </citation>
    <scope>NUCLEOTIDE SEQUENCE</scope>
    <source>
        <strain evidence="2">JCM 6377</strain>
    </source>
</reference>
<dbReference type="Proteomes" id="UP000465302">
    <property type="component" value="Unassembled WGS sequence"/>
</dbReference>
<evidence type="ECO:0000259" key="1">
    <source>
        <dbReference type="Pfam" id="PF01243"/>
    </source>
</evidence>
<proteinExistence type="predicted"/>
<dbReference type="EMBL" id="PDCP01000026">
    <property type="protein sequence ID" value="PEG37465.1"/>
    <property type="molecule type" value="Genomic_DNA"/>
</dbReference>
<evidence type="ECO:0000313" key="4">
    <source>
        <dbReference type="Proteomes" id="UP000220914"/>
    </source>
</evidence>
<keyword evidence="4" id="KW-1185">Reference proteome</keyword>
<dbReference type="EMBL" id="BLKS01000001">
    <property type="protein sequence ID" value="GFG50969.1"/>
    <property type="molecule type" value="Genomic_DNA"/>
</dbReference>
<accession>A0A2A7N0B3</accession>
<dbReference type="AlphaFoldDB" id="A0A2A7N0B3"/>
<sequence length="160" mass="17606">MDTDELHRELHQQGAQDLLNGVSAHLAYTGTDGYPRVIPVGFLWNGERVIICTATTSPKVAALSARPHVAVAIDAGNTPDGAKSLLLRGVATLDTVDGVPDEYLAQSAKTMDKEQQAVFEREVRRVYPQMVRISIEPTWARFFDYGAGRLPRFLDQLING</sequence>
<dbReference type="OrthoDB" id="156845at2"/>
<gene>
    <name evidence="3" type="ORF">CQY20_15830</name>
    <name evidence="2" type="ORF">MAGR_24100</name>
</gene>
<evidence type="ECO:0000313" key="2">
    <source>
        <dbReference type="EMBL" id="GFG50969.1"/>
    </source>
</evidence>
<reference evidence="3 4" key="1">
    <citation type="submission" date="2017-10" db="EMBL/GenBank/DDBJ databases">
        <title>The new phylogeny of genus Mycobacterium.</title>
        <authorList>
            <person name="Tortoli E."/>
            <person name="Trovato A."/>
            <person name="Cirillo D.M."/>
        </authorList>
    </citation>
    <scope>NUCLEOTIDE SEQUENCE [LARGE SCALE GENOMIC DNA]</scope>
    <source>
        <strain evidence="3 4">CCUG37673</strain>
    </source>
</reference>
<dbReference type="InterPro" id="IPR012349">
    <property type="entry name" value="Split_barrel_FMN-bd"/>
</dbReference>
<dbReference type="Proteomes" id="UP000220914">
    <property type="component" value="Unassembled WGS sequence"/>
</dbReference>
<dbReference type="SUPFAM" id="SSF50475">
    <property type="entry name" value="FMN-binding split barrel"/>
    <property type="match status" value="1"/>
</dbReference>
<evidence type="ECO:0000313" key="5">
    <source>
        <dbReference type="Proteomes" id="UP000465302"/>
    </source>
</evidence>
<organism evidence="3 4">
    <name type="scientific">Mycolicibacterium agri</name>
    <name type="common">Mycobacterium agri</name>
    <dbReference type="NCBI Taxonomy" id="36811"/>
    <lineage>
        <taxon>Bacteria</taxon>
        <taxon>Bacillati</taxon>
        <taxon>Actinomycetota</taxon>
        <taxon>Actinomycetes</taxon>
        <taxon>Mycobacteriales</taxon>
        <taxon>Mycobacteriaceae</taxon>
        <taxon>Mycolicibacterium</taxon>
    </lineage>
</organism>
<protein>
    <submittedName>
        <fullName evidence="3">Pyridoxamine 5-phosphate oxidase</fullName>
    </submittedName>
</protein>
<dbReference type="InterPro" id="IPR011576">
    <property type="entry name" value="Pyridox_Oxase_N"/>
</dbReference>